<keyword evidence="6 15" id="KW-0460">Magnesium</keyword>
<gene>
    <name evidence="15" type="primary">ilvD</name>
    <name evidence="18" type="ORF">SAMN04488047_105102</name>
</gene>
<evidence type="ECO:0000256" key="1">
    <source>
        <dbReference type="ARBA" id="ARBA00001946"/>
    </source>
</evidence>
<dbReference type="HAMAP" id="MF_00012">
    <property type="entry name" value="IlvD"/>
    <property type="match status" value="1"/>
</dbReference>
<reference evidence="18 19" key="1">
    <citation type="submission" date="2016-10" db="EMBL/GenBank/DDBJ databases">
        <authorList>
            <person name="de Groot N.N."/>
        </authorList>
    </citation>
    <scope>NUCLEOTIDE SEQUENCE [LARGE SCALE GENOMIC DNA]</scope>
    <source>
        <strain evidence="18 19">DSM 19547</strain>
    </source>
</reference>
<dbReference type="NCBIfam" id="TIGR00110">
    <property type="entry name" value="ilvD"/>
    <property type="match status" value="1"/>
</dbReference>
<dbReference type="UniPathway" id="UPA00049">
    <property type="reaction ID" value="UER00061"/>
</dbReference>
<feature type="domain" description="Dihydroxy-acid/6-phosphogluconate dehydratase N-terminal" evidence="16">
    <location>
        <begin position="62"/>
        <end position="388"/>
    </location>
</feature>
<comment type="catalytic activity">
    <reaction evidence="15">
        <text>(2R,3R)-2,3-dihydroxy-3-methylpentanoate = (S)-3-methyl-2-oxopentanoate + H2O</text>
        <dbReference type="Rhea" id="RHEA:27694"/>
        <dbReference type="ChEBI" id="CHEBI:15377"/>
        <dbReference type="ChEBI" id="CHEBI:35146"/>
        <dbReference type="ChEBI" id="CHEBI:49258"/>
        <dbReference type="EC" id="4.2.1.9"/>
    </reaction>
</comment>
<evidence type="ECO:0000256" key="4">
    <source>
        <dbReference type="ARBA" id="ARBA00022714"/>
    </source>
</evidence>
<evidence type="ECO:0000256" key="12">
    <source>
        <dbReference type="ARBA" id="ARBA00029436"/>
    </source>
</evidence>
<dbReference type="GO" id="GO:0004160">
    <property type="term" value="F:dihydroxy-acid dehydratase activity"/>
    <property type="evidence" value="ECO:0007669"/>
    <property type="project" value="UniProtKB-UniRule"/>
</dbReference>
<feature type="domain" description="Dihydroxy-acid/6-phosphogluconate dehydratase C-terminal" evidence="17">
    <location>
        <begin position="401"/>
        <end position="592"/>
    </location>
</feature>
<feature type="binding site" evidence="15">
    <location>
        <position position="109"/>
    </location>
    <ligand>
        <name>Mg(2+)</name>
        <dbReference type="ChEBI" id="CHEBI:18420"/>
    </ligand>
</feature>
<dbReference type="InterPro" id="IPR020558">
    <property type="entry name" value="DiOHA_6PGluconate_deHydtase_CS"/>
</dbReference>
<evidence type="ECO:0000259" key="17">
    <source>
        <dbReference type="Pfam" id="PF24877"/>
    </source>
</evidence>
<dbReference type="FunFam" id="3.50.30.80:FF:000001">
    <property type="entry name" value="Dihydroxy-acid dehydratase"/>
    <property type="match status" value="1"/>
</dbReference>
<feature type="active site" description="Proton acceptor" evidence="15">
    <location>
        <position position="510"/>
    </location>
</feature>
<dbReference type="EMBL" id="FOXA01000005">
    <property type="protein sequence ID" value="SFP33323.1"/>
    <property type="molecule type" value="Genomic_DNA"/>
</dbReference>
<proteinExistence type="inferred from homology"/>
<dbReference type="PANTHER" id="PTHR21000:SF5">
    <property type="entry name" value="DIHYDROXY-ACID DEHYDRATASE, MITOCHONDRIAL"/>
    <property type="match status" value="1"/>
</dbReference>
<feature type="binding site" evidence="15">
    <location>
        <position position="77"/>
    </location>
    <ligand>
        <name>[2Fe-2S] cluster</name>
        <dbReference type="ChEBI" id="CHEBI:190135"/>
    </ligand>
</feature>
<dbReference type="AlphaFoldDB" id="A0A1I5PH08"/>
<dbReference type="STRING" id="441119.SAMN04488047_105102"/>
<dbReference type="Pfam" id="PF24877">
    <property type="entry name" value="ILV_EDD_C"/>
    <property type="match status" value="1"/>
</dbReference>
<comment type="caution">
    <text evidence="15">Lacks conserved residue(s) required for the propagation of feature annotation.</text>
</comment>
<dbReference type="EC" id="4.2.1.9" evidence="14 15"/>
<keyword evidence="4 15" id="KW-0001">2Fe-2S</keyword>
<dbReference type="GO" id="GO:0000287">
    <property type="term" value="F:magnesium ion binding"/>
    <property type="evidence" value="ECO:0007669"/>
    <property type="project" value="UniProtKB-UniRule"/>
</dbReference>
<keyword evidence="5 15" id="KW-0479">Metal-binding</keyword>
<sequence>MLVPMPPLAYSERDRDEEMGAMLKGKFDKSKLPSRHVTEGPARAPHRSYYYAMGLGEDEIHQPFVGVATCWNEAAPCNIALSRQAQAVKLGVKSASGTPREFTTITVTDGIAMGHEGMRSSLASREAIADTVELTMRGHCYDALVGLAGCDKSLPGMMMAMVRLNVPSVFIYGGSILPGKVPAGSNVPEDFASRDLTVQDMFEAVGRHQNGTLSDEALAVLERVACPSAGACGGQFTANTMACVSEAIGLALFNSSGAPAPYESRDQYATASGEAVMNLLEKNIRARDVVTRESLENAARVVACTGGSTNAGLHLPAIAHEAGIDFDLFDVCEIFRDTPYFVDLKPGGQYVAKDLYDAGGIPVVMKELRRAGLIHEHCMTASGRTIGEELDRIDREVDGRVIHPVDAPLSKTGGVVGLKGNLAPEGGIVKVAGIAAEDQVFTGPARVFECEEDAFAAVKAREYKEGEVLVIRNEGPAGGPGMREMLATTAALSGQGMGKKVALITDGRFSGATRGFCVGHVGPEAAQGGPIALIKDGDTITIDAIKGELSVALPDEELALRKQAWPGPRETEYASGALWKFAQLVGSTVKGAVTHPGAKAEKHVYMDQ</sequence>
<keyword evidence="7 15" id="KW-0408">Iron</keyword>
<feature type="binding site" evidence="15">
    <location>
        <position position="484"/>
    </location>
    <ligand>
        <name>Mg(2+)</name>
        <dbReference type="ChEBI" id="CHEBI:18420"/>
    </ligand>
</feature>
<keyword evidence="3 15" id="KW-0028">Amino-acid biosynthesis</keyword>
<feature type="binding site" description="via carbamate group" evidence="15">
    <location>
        <position position="152"/>
    </location>
    <ligand>
        <name>Mg(2+)</name>
        <dbReference type="ChEBI" id="CHEBI:18420"/>
    </ligand>
</feature>
<name>A0A1I5PH08_9RHOB</name>
<evidence type="ECO:0000256" key="13">
    <source>
        <dbReference type="ARBA" id="ARBA00029437"/>
    </source>
</evidence>
<dbReference type="PROSITE" id="PS00887">
    <property type="entry name" value="ILVD_EDD_2"/>
    <property type="match status" value="1"/>
</dbReference>
<dbReference type="SUPFAM" id="SSF143975">
    <property type="entry name" value="IlvD/EDD N-terminal domain-like"/>
    <property type="match status" value="1"/>
</dbReference>
<dbReference type="GO" id="GO:0009099">
    <property type="term" value="P:L-valine biosynthetic process"/>
    <property type="evidence" value="ECO:0007669"/>
    <property type="project" value="UniProtKB-UniRule"/>
</dbReference>
<comment type="pathway">
    <text evidence="13 15">Amino-acid biosynthesis; L-isoleucine biosynthesis; L-isoleucine from 2-oxobutanoate: step 3/4.</text>
</comment>
<keyword evidence="8 15" id="KW-0411">Iron-sulfur</keyword>
<evidence type="ECO:0000313" key="18">
    <source>
        <dbReference type="EMBL" id="SFP33323.1"/>
    </source>
</evidence>
<dbReference type="PANTHER" id="PTHR21000">
    <property type="entry name" value="DIHYDROXY-ACID DEHYDRATASE DAD"/>
    <property type="match status" value="1"/>
</dbReference>
<comment type="catalytic activity">
    <reaction evidence="11">
        <text>(2R)-2,3-dihydroxy-3-methylbutanoate = 3-methyl-2-oxobutanoate + H2O</text>
        <dbReference type="Rhea" id="RHEA:24809"/>
        <dbReference type="ChEBI" id="CHEBI:11851"/>
        <dbReference type="ChEBI" id="CHEBI:15377"/>
        <dbReference type="ChEBI" id="CHEBI:49072"/>
        <dbReference type="EC" id="4.2.1.9"/>
    </reaction>
    <physiologicalReaction direction="left-to-right" evidence="11">
        <dbReference type="Rhea" id="RHEA:24810"/>
    </physiologicalReaction>
</comment>
<comment type="pathway">
    <text evidence="12 15">Amino-acid biosynthesis; L-valine biosynthesis; L-valine from pyruvate: step 3/4.</text>
</comment>
<evidence type="ECO:0000313" key="19">
    <source>
        <dbReference type="Proteomes" id="UP000199356"/>
    </source>
</evidence>
<evidence type="ECO:0000256" key="2">
    <source>
        <dbReference type="ARBA" id="ARBA00006486"/>
    </source>
</evidence>
<comment type="subunit">
    <text evidence="15">Homodimer.</text>
</comment>
<dbReference type="InterPro" id="IPR042096">
    <property type="entry name" value="Dihydro-acid_dehy_C"/>
</dbReference>
<evidence type="ECO:0000256" key="9">
    <source>
        <dbReference type="ARBA" id="ARBA00023239"/>
    </source>
</evidence>
<dbReference type="UniPathway" id="UPA00047">
    <property type="reaction ID" value="UER00057"/>
</dbReference>
<evidence type="ECO:0000256" key="15">
    <source>
        <dbReference type="HAMAP-Rule" id="MF_00012"/>
    </source>
</evidence>
<dbReference type="InterPro" id="IPR050165">
    <property type="entry name" value="DHAD_IlvD/Edd"/>
</dbReference>
<evidence type="ECO:0000256" key="11">
    <source>
        <dbReference type="ARBA" id="ARBA00029304"/>
    </source>
</evidence>
<dbReference type="PROSITE" id="PS00886">
    <property type="entry name" value="ILVD_EDD_1"/>
    <property type="match status" value="1"/>
</dbReference>
<protein>
    <recommendedName>
        <fullName evidence="14 15">Dihydroxy-acid dehydratase</fullName>
        <shortName evidence="15">DAD</shortName>
        <ecNumber evidence="14 15">4.2.1.9</ecNumber>
    </recommendedName>
</protein>
<dbReference type="InterPro" id="IPR000581">
    <property type="entry name" value="ILV_EDD_N"/>
</dbReference>
<evidence type="ECO:0000256" key="7">
    <source>
        <dbReference type="ARBA" id="ARBA00023004"/>
    </source>
</evidence>
<dbReference type="Gene3D" id="3.50.30.80">
    <property type="entry name" value="IlvD/EDD C-terminal domain-like"/>
    <property type="match status" value="1"/>
</dbReference>
<dbReference type="GO" id="GO:0009097">
    <property type="term" value="P:isoleucine biosynthetic process"/>
    <property type="evidence" value="ECO:0007669"/>
    <property type="project" value="UniProtKB-UniRule"/>
</dbReference>
<dbReference type="NCBIfam" id="NF002068">
    <property type="entry name" value="PRK00911.1"/>
    <property type="match status" value="1"/>
</dbReference>
<dbReference type="SUPFAM" id="SSF52016">
    <property type="entry name" value="LeuD/IlvD-like"/>
    <property type="match status" value="1"/>
</dbReference>
<organism evidence="18 19">
    <name type="scientific">Tranquillimonas alkanivorans</name>
    <dbReference type="NCBI Taxonomy" id="441119"/>
    <lineage>
        <taxon>Bacteria</taxon>
        <taxon>Pseudomonadati</taxon>
        <taxon>Pseudomonadota</taxon>
        <taxon>Alphaproteobacteria</taxon>
        <taxon>Rhodobacterales</taxon>
        <taxon>Roseobacteraceae</taxon>
        <taxon>Tranquillimonas</taxon>
    </lineage>
</organism>
<comment type="cofactor">
    <cofactor evidence="15">
        <name>[2Fe-2S] cluster</name>
        <dbReference type="ChEBI" id="CHEBI:190135"/>
    </cofactor>
    <text evidence="15">Binds 1 [2Fe-2S] cluster per subunit. This cluster acts as a Lewis acid cofactor.</text>
</comment>
<evidence type="ECO:0000256" key="5">
    <source>
        <dbReference type="ARBA" id="ARBA00022723"/>
    </source>
</evidence>
<keyword evidence="10 15" id="KW-0100">Branched-chain amino acid biosynthesis</keyword>
<keyword evidence="9 15" id="KW-0456">Lyase</keyword>
<comment type="similarity">
    <text evidence="2 15">Belongs to the IlvD/Edd family.</text>
</comment>
<evidence type="ECO:0000256" key="10">
    <source>
        <dbReference type="ARBA" id="ARBA00023304"/>
    </source>
</evidence>
<evidence type="ECO:0000256" key="3">
    <source>
        <dbReference type="ARBA" id="ARBA00022605"/>
    </source>
</evidence>
<evidence type="ECO:0000256" key="14">
    <source>
        <dbReference type="ARBA" id="ARBA00029490"/>
    </source>
</evidence>
<keyword evidence="19" id="KW-1185">Reference proteome</keyword>
<dbReference type="Pfam" id="PF00920">
    <property type="entry name" value="ILVD_EDD_N"/>
    <property type="match status" value="1"/>
</dbReference>
<evidence type="ECO:0000259" key="16">
    <source>
        <dbReference type="Pfam" id="PF00920"/>
    </source>
</evidence>
<feature type="binding site" evidence="15">
    <location>
        <position position="151"/>
    </location>
    <ligand>
        <name>Mg(2+)</name>
        <dbReference type="ChEBI" id="CHEBI:18420"/>
    </ligand>
</feature>
<dbReference type="Proteomes" id="UP000199356">
    <property type="component" value="Unassembled WGS sequence"/>
</dbReference>
<comment type="cofactor">
    <cofactor evidence="1 15">
        <name>Mg(2+)</name>
        <dbReference type="ChEBI" id="CHEBI:18420"/>
    </cofactor>
</comment>
<feature type="modified residue" description="N6-carboxylysine" evidence="15">
    <location>
        <position position="152"/>
    </location>
</feature>
<evidence type="ECO:0000256" key="6">
    <source>
        <dbReference type="ARBA" id="ARBA00022842"/>
    </source>
</evidence>
<dbReference type="InterPro" id="IPR037237">
    <property type="entry name" value="IlvD/EDD_N"/>
</dbReference>
<accession>A0A1I5PH08</accession>
<comment type="function">
    <text evidence="15">Functions in the biosynthesis of branched-chain amino acids. Catalyzes the dehydration of (2R,3R)-2,3-dihydroxy-3-methylpentanoate (2,3-dihydroxy-3-methylvalerate) into 2-oxo-3-methylpentanoate (2-oxo-3-methylvalerate) and of (2R)-2,3-dihydroxy-3-methylbutanoate (2,3-dihydroxyisovalerate) into 2-oxo-3-methylbutanoate (2-oxoisovalerate), the penultimate precursor to L-isoleucine and L-valine, respectively.</text>
</comment>
<dbReference type="GO" id="GO:0051537">
    <property type="term" value="F:2 iron, 2 sulfur cluster binding"/>
    <property type="evidence" value="ECO:0007669"/>
    <property type="project" value="UniProtKB-UniRule"/>
</dbReference>
<evidence type="ECO:0000256" key="8">
    <source>
        <dbReference type="ARBA" id="ARBA00023014"/>
    </source>
</evidence>
<dbReference type="InterPro" id="IPR004404">
    <property type="entry name" value="DihydroxyA_deHydtase"/>
</dbReference>
<dbReference type="InterPro" id="IPR056740">
    <property type="entry name" value="ILV_EDD_C"/>
</dbReference>